<dbReference type="EMBL" id="AZIM01000840">
    <property type="protein sequence ID" value="ETE69118.1"/>
    <property type="molecule type" value="Genomic_DNA"/>
</dbReference>
<evidence type="ECO:0000313" key="2">
    <source>
        <dbReference type="Proteomes" id="UP000018936"/>
    </source>
</evidence>
<name>V8P527_OPHHA</name>
<dbReference type="AlphaFoldDB" id="V8P527"/>
<organism evidence="1 2">
    <name type="scientific">Ophiophagus hannah</name>
    <name type="common">King cobra</name>
    <name type="synonym">Naja hannah</name>
    <dbReference type="NCBI Taxonomy" id="8665"/>
    <lineage>
        <taxon>Eukaryota</taxon>
        <taxon>Metazoa</taxon>
        <taxon>Chordata</taxon>
        <taxon>Craniata</taxon>
        <taxon>Vertebrata</taxon>
        <taxon>Euteleostomi</taxon>
        <taxon>Lepidosauria</taxon>
        <taxon>Squamata</taxon>
        <taxon>Bifurcata</taxon>
        <taxon>Unidentata</taxon>
        <taxon>Episquamata</taxon>
        <taxon>Toxicofera</taxon>
        <taxon>Serpentes</taxon>
        <taxon>Colubroidea</taxon>
        <taxon>Elapidae</taxon>
        <taxon>Elapinae</taxon>
        <taxon>Ophiophagus</taxon>
    </lineage>
</organism>
<comment type="caution">
    <text evidence="1">The sequence shown here is derived from an EMBL/GenBank/DDBJ whole genome shotgun (WGS) entry which is preliminary data.</text>
</comment>
<keyword evidence="2" id="KW-1185">Reference proteome</keyword>
<evidence type="ECO:0000313" key="1">
    <source>
        <dbReference type="EMBL" id="ETE69118.1"/>
    </source>
</evidence>
<protein>
    <submittedName>
        <fullName evidence="1">Uncharacterized protein</fullName>
    </submittedName>
</protein>
<dbReference type="Proteomes" id="UP000018936">
    <property type="component" value="Unassembled WGS sequence"/>
</dbReference>
<feature type="non-terminal residue" evidence="1">
    <location>
        <position position="101"/>
    </location>
</feature>
<gene>
    <name evidence="1" type="ORF">L345_05083</name>
</gene>
<dbReference type="OrthoDB" id="2194416at2759"/>
<reference evidence="1 2" key="1">
    <citation type="journal article" date="2013" name="Proc. Natl. Acad. Sci. U.S.A.">
        <title>The king cobra genome reveals dynamic gene evolution and adaptation in the snake venom system.</title>
        <authorList>
            <person name="Vonk F.J."/>
            <person name="Casewell N.R."/>
            <person name="Henkel C.V."/>
            <person name="Heimberg A.M."/>
            <person name="Jansen H.J."/>
            <person name="McCleary R.J."/>
            <person name="Kerkkamp H.M."/>
            <person name="Vos R.A."/>
            <person name="Guerreiro I."/>
            <person name="Calvete J.J."/>
            <person name="Wuster W."/>
            <person name="Woods A.E."/>
            <person name="Logan J.M."/>
            <person name="Harrison R.A."/>
            <person name="Castoe T.A."/>
            <person name="de Koning A.P."/>
            <person name="Pollock D.D."/>
            <person name="Yandell M."/>
            <person name="Calderon D."/>
            <person name="Renjifo C."/>
            <person name="Currier R.B."/>
            <person name="Salgado D."/>
            <person name="Pla D."/>
            <person name="Sanz L."/>
            <person name="Hyder A.S."/>
            <person name="Ribeiro J.M."/>
            <person name="Arntzen J.W."/>
            <person name="van den Thillart G.E."/>
            <person name="Boetzer M."/>
            <person name="Pirovano W."/>
            <person name="Dirks R.P."/>
            <person name="Spaink H.P."/>
            <person name="Duboule D."/>
            <person name="McGlinn E."/>
            <person name="Kini R.M."/>
            <person name="Richardson M.K."/>
        </authorList>
    </citation>
    <scope>NUCLEOTIDE SEQUENCE</scope>
    <source>
        <tissue evidence="1">Blood</tissue>
    </source>
</reference>
<feature type="non-terminal residue" evidence="1">
    <location>
        <position position="1"/>
    </location>
</feature>
<proteinExistence type="predicted"/>
<sequence>MFSECGSSKQGTNVLHLFFLYDLKLYAKLSREIHLLLDTVKIFSHDMKMVFGLEKIFQSKLNDGNTKSDNTKLSLQYVYYRYCWLDSGGIRLFRPKDLKYM</sequence>
<accession>V8P527</accession>